<dbReference type="FunFam" id="1.10.8.10:FF:000001">
    <property type="entry name" value="Elongation factor Ts"/>
    <property type="match status" value="1"/>
</dbReference>
<dbReference type="PANTHER" id="PTHR11741:SF0">
    <property type="entry name" value="ELONGATION FACTOR TS, MITOCHONDRIAL"/>
    <property type="match status" value="1"/>
</dbReference>
<organism evidence="5">
    <name type="scientific">hydrothermal vent metagenome</name>
    <dbReference type="NCBI Taxonomy" id="652676"/>
    <lineage>
        <taxon>unclassified sequences</taxon>
        <taxon>metagenomes</taxon>
        <taxon>ecological metagenomes</taxon>
    </lineage>
</organism>
<dbReference type="HAMAP" id="MF_00050">
    <property type="entry name" value="EF_Ts"/>
    <property type="match status" value="1"/>
</dbReference>
<dbReference type="CDD" id="cd14275">
    <property type="entry name" value="UBA_EF-Ts"/>
    <property type="match status" value="1"/>
</dbReference>
<comment type="similarity">
    <text evidence="1">Belongs to the EF-Ts family.</text>
</comment>
<dbReference type="InterPro" id="IPR036402">
    <property type="entry name" value="EF-Ts_dimer_sf"/>
</dbReference>
<name>A0A1W1E5K5_9ZZZZ</name>
<dbReference type="Pfam" id="PF00889">
    <property type="entry name" value="EF_TS"/>
    <property type="match status" value="1"/>
</dbReference>
<feature type="domain" description="Translation elongation factor EFTs/EF1B dimerisation" evidence="4">
    <location>
        <begin position="72"/>
        <end position="274"/>
    </location>
</feature>
<dbReference type="AlphaFoldDB" id="A0A1W1E5K5"/>
<evidence type="ECO:0000256" key="2">
    <source>
        <dbReference type="ARBA" id="ARBA00022768"/>
    </source>
</evidence>
<dbReference type="Gene3D" id="3.30.479.20">
    <property type="entry name" value="Elongation factor Ts, dimerisation domain"/>
    <property type="match status" value="2"/>
</dbReference>
<dbReference type="PROSITE" id="PS01127">
    <property type="entry name" value="EF_TS_2"/>
    <property type="match status" value="1"/>
</dbReference>
<accession>A0A1W1E5K5</accession>
<keyword evidence="2 5" id="KW-0251">Elongation factor</keyword>
<reference evidence="5" key="1">
    <citation type="submission" date="2016-10" db="EMBL/GenBank/DDBJ databases">
        <authorList>
            <person name="de Groot N.N."/>
        </authorList>
    </citation>
    <scope>NUCLEOTIDE SEQUENCE</scope>
</reference>
<proteinExistence type="inferred from homology"/>
<dbReference type="GO" id="GO:0003746">
    <property type="term" value="F:translation elongation factor activity"/>
    <property type="evidence" value="ECO:0007669"/>
    <property type="project" value="UniProtKB-KW"/>
</dbReference>
<dbReference type="NCBIfam" id="TIGR00116">
    <property type="entry name" value="tsf"/>
    <property type="match status" value="1"/>
</dbReference>
<dbReference type="Gene3D" id="1.10.8.10">
    <property type="entry name" value="DNA helicase RuvA subunit, C-terminal domain"/>
    <property type="match status" value="1"/>
</dbReference>
<evidence type="ECO:0000313" key="5">
    <source>
        <dbReference type="EMBL" id="SFV89210.1"/>
    </source>
</evidence>
<gene>
    <name evidence="5" type="ORF">MNB_SUP05-SYMBIONT-7-490</name>
</gene>
<dbReference type="SUPFAM" id="SSF46934">
    <property type="entry name" value="UBA-like"/>
    <property type="match status" value="1"/>
</dbReference>
<dbReference type="PANTHER" id="PTHR11741">
    <property type="entry name" value="ELONGATION FACTOR TS"/>
    <property type="match status" value="1"/>
</dbReference>
<dbReference type="FunFam" id="1.10.286.20:FF:000001">
    <property type="entry name" value="Elongation factor Ts"/>
    <property type="match status" value="1"/>
</dbReference>
<evidence type="ECO:0000256" key="3">
    <source>
        <dbReference type="ARBA" id="ARBA00022917"/>
    </source>
</evidence>
<evidence type="ECO:0000256" key="1">
    <source>
        <dbReference type="ARBA" id="ARBA00005532"/>
    </source>
</evidence>
<dbReference type="InterPro" id="IPR014039">
    <property type="entry name" value="Transl_elong_EFTs/EF1B_dimer"/>
</dbReference>
<keyword evidence="3" id="KW-0648">Protein biosynthesis</keyword>
<sequence>MAITASMVKELRERTAAGMMDCKKALAETNGDMEAAIDLMRTSGAAKAAKKSGRIAAEGLVKVNVTDDGKTATILEVNSETDFVTKGDTFIGFVDTLGALALKTTPADIDVFLTETMENGDSLEKARQDIVASTGENVTIRRVKTVAVSDNGVIGVYKHGERIAVLTVLEGGDETLAKDIAMHIAASKPECISEAELSADLLEREKAIFVEQARESGKPEEIIEKMIVGRMKKFINEVTLSGQPFVKDPDTTVAALLKSNNATIKSFVRFEVGEGIEKKEENFADEVMAQVKG</sequence>
<dbReference type="InterPro" id="IPR001816">
    <property type="entry name" value="Transl_elong_EFTs/EF1B"/>
</dbReference>
<dbReference type="InterPro" id="IPR018101">
    <property type="entry name" value="Transl_elong_Ts_CS"/>
</dbReference>
<evidence type="ECO:0000259" key="4">
    <source>
        <dbReference type="Pfam" id="PF00889"/>
    </source>
</evidence>
<protein>
    <submittedName>
        <fullName evidence="5">Translation elongation factor Ts</fullName>
    </submittedName>
</protein>
<dbReference type="InterPro" id="IPR009060">
    <property type="entry name" value="UBA-like_sf"/>
</dbReference>
<dbReference type="EMBL" id="FPIA01000134">
    <property type="protein sequence ID" value="SFV89210.1"/>
    <property type="molecule type" value="Genomic_DNA"/>
</dbReference>
<dbReference type="GO" id="GO:0005737">
    <property type="term" value="C:cytoplasm"/>
    <property type="evidence" value="ECO:0007669"/>
    <property type="project" value="UniProtKB-ARBA"/>
</dbReference>
<dbReference type="Gene3D" id="1.10.286.20">
    <property type="match status" value="1"/>
</dbReference>
<dbReference type="SUPFAM" id="SSF54713">
    <property type="entry name" value="Elongation factor Ts (EF-Ts), dimerisation domain"/>
    <property type="match status" value="2"/>
</dbReference>